<reference evidence="1 2" key="1">
    <citation type="submission" date="2024-06" db="EMBL/GenBank/DDBJ databases">
        <title>The Natural Products Discovery Center: Release of the First 8490 Sequenced Strains for Exploring Actinobacteria Biosynthetic Diversity.</title>
        <authorList>
            <person name="Kalkreuter E."/>
            <person name="Kautsar S.A."/>
            <person name="Yang D."/>
            <person name="Bader C.D."/>
            <person name="Teijaro C.N."/>
            <person name="Fluegel L."/>
            <person name="Davis C.M."/>
            <person name="Simpson J.R."/>
            <person name="Lauterbach L."/>
            <person name="Steele A.D."/>
            <person name="Gui C."/>
            <person name="Meng S."/>
            <person name="Li G."/>
            <person name="Viehrig K."/>
            <person name="Ye F."/>
            <person name="Su P."/>
            <person name="Kiefer A.F."/>
            <person name="Nichols A."/>
            <person name="Cepeda A.J."/>
            <person name="Yan W."/>
            <person name="Fan B."/>
            <person name="Jiang Y."/>
            <person name="Adhikari A."/>
            <person name="Zheng C.-J."/>
            <person name="Schuster L."/>
            <person name="Cowan T.M."/>
            <person name="Smanski M.J."/>
            <person name="Chevrette M.G."/>
            <person name="De Carvalho L.P.S."/>
            <person name="Shen B."/>
        </authorList>
    </citation>
    <scope>NUCLEOTIDE SEQUENCE [LARGE SCALE GENOMIC DNA]</scope>
    <source>
        <strain evidence="1 2">NPDC048946</strain>
    </source>
</reference>
<dbReference type="RefSeq" id="WP_358350302.1">
    <property type="nucleotide sequence ID" value="NZ_JBEZFP010000012.1"/>
</dbReference>
<proteinExistence type="predicted"/>
<organism evidence="1 2">
    <name type="scientific">Streptodolium elevatio</name>
    <dbReference type="NCBI Taxonomy" id="3157996"/>
    <lineage>
        <taxon>Bacteria</taxon>
        <taxon>Bacillati</taxon>
        <taxon>Actinomycetota</taxon>
        <taxon>Actinomycetes</taxon>
        <taxon>Kitasatosporales</taxon>
        <taxon>Streptomycetaceae</taxon>
        <taxon>Streptodolium</taxon>
    </lineage>
</organism>
<dbReference type="Proteomes" id="UP001551482">
    <property type="component" value="Unassembled WGS sequence"/>
</dbReference>
<keyword evidence="2" id="KW-1185">Reference proteome</keyword>
<comment type="caution">
    <text evidence="1">The sequence shown here is derived from an EMBL/GenBank/DDBJ whole genome shotgun (WGS) entry which is preliminary data.</text>
</comment>
<protein>
    <submittedName>
        <fullName evidence="1">Uncharacterized protein</fullName>
    </submittedName>
</protein>
<accession>A0ABV3DBT0</accession>
<sequence length="120" mass="13491">MSIVELATTEYASAEQAFADWSVMDDPETLKVAERAARRLAEQYADTRTIEYEDAFQEAVIILASKPQMVRECLTDPHLGYGVLATRLHQHLVMKVRTEASRRTRLTSFETNSAALSEAV</sequence>
<evidence type="ECO:0000313" key="1">
    <source>
        <dbReference type="EMBL" id="MEU8133208.1"/>
    </source>
</evidence>
<gene>
    <name evidence="1" type="ORF">AB0C36_06830</name>
</gene>
<evidence type="ECO:0000313" key="2">
    <source>
        <dbReference type="Proteomes" id="UP001551482"/>
    </source>
</evidence>
<dbReference type="EMBL" id="JBEZFP010000012">
    <property type="protein sequence ID" value="MEU8133208.1"/>
    <property type="molecule type" value="Genomic_DNA"/>
</dbReference>
<name>A0ABV3DBT0_9ACTN</name>